<name>A0ABR9WGT6_9BACT</name>
<dbReference type="RefSeq" id="WP_194122750.1">
    <property type="nucleotide sequence ID" value="NZ_JACYGY010000001.1"/>
</dbReference>
<dbReference type="Proteomes" id="UP000634134">
    <property type="component" value="Unassembled WGS sequence"/>
</dbReference>
<gene>
    <name evidence="1" type="ORF">IEE83_22720</name>
</gene>
<dbReference type="EMBL" id="JACYGY010000001">
    <property type="protein sequence ID" value="MBE9464708.1"/>
    <property type="molecule type" value="Genomic_DNA"/>
</dbReference>
<protein>
    <submittedName>
        <fullName evidence="1">Uncharacterized protein</fullName>
    </submittedName>
</protein>
<organism evidence="1 2">
    <name type="scientific">Dyadobacter subterraneus</name>
    <dbReference type="NCBI Taxonomy" id="2773304"/>
    <lineage>
        <taxon>Bacteria</taxon>
        <taxon>Pseudomonadati</taxon>
        <taxon>Bacteroidota</taxon>
        <taxon>Cytophagia</taxon>
        <taxon>Cytophagales</taxon>
        <taxon>Spirosomataceae</taxon>
        <taxon>Dyadobacter</taxon>
    </lineage>
</organism>
<sequence>MKIYLATFSLKILNRGKDLQLIDRFNGADDFFDILNRFLMEIFQNRFEIPGAENEVPLYLTLEAPPTVDVENREIYGYFKSGISGDNFEVVELENNQTVMDVTDRHATFRKMFFYFKLPHLSNRAGVVLEKRAKFGIKGLLDRAINNYIQRLGYADYRIVLDNALHGRIFNEFMEHGRLTKVEIVKRFLPPTLEQWYADNQTPREVKGTIRTVMTSKAGLPDAFKSFIGQRYRNPDNFMVEVADNDIGHIEFELKLRGKTKKFYLANQDKAQPDIDVTAQIQFENGRPTTESMLLQSQELLDEILNLRPIDAG</sequence>
<proteinExistence type="predicted"/>
<evidence type="ECO:0000313" key="2">
    <source>
        <dbReference type="Proteomes" id="UP000634134"/>
    </source>
</evidence>
<accession>A0ABR9WGT6</accession>
<comment type="caution">
    <text evidence="1">The sequence shown here is derived from an EMBL/GenBank/DDBJ whole genome shotgun (WGS) entry which is preliminary data.</text>
</comment>
<reference evidence="2" key="1">
    <citation type="submission" date="2023-07" db="EMBL/GenBank/DDBJ databases">
        <title>Dyadobacter sp. nov 'subterranea' isolated from contaminted grondwater.</title>
        <authorList>
            <person name="Szabo I."/>
            <person name="Al-Omari J."/>
            <person name="Szerdahelyi S.G."/>
            <person name="Rado J."/>
        </authorList>
    </citation>
    <scope>NUCLEOTIDE SEQUENCE [LARGE SCALE GENOMIC DNA]</scope>
    <source>
        <strain evidence="2">UP-52</strain>
    </source>
</reference>
<evidence type="ECO:0000313" key="1">
    <source>
        <dbReference type="EMBL" id="MBE9464708.1"/>
    </source>
</evidence>
<keyword evidence="2" id="KW-1185">Reference proteome</keyword>